<evidence type="ECO:0000259" key="7">
    <source>
        <dbReference type="PROSITE" id="PS50011"/>
    </source>
</evidence>
<evidence type="ECO:0000256" key="3">
    <source>
        <dbReference type="ARBA" id="ARBA00022679"/>
    </source>
</evidence>
<feature type="compositionally biased region" description="Polar residues" evidence="6">
    <location>
        <begin position="603"/>
        <end position="614"/>
    </location>
</feature>
<evidence type="ECO:0000313" key="9">
    <source>
        <dbReference type="RefSeq" id="XP_022255618.1"/>
    </source>
</evidence>
<keyword evidence="4" id="KW-0418">Kinase</keyword>
<dbReference type="InterPro" id="IPR000719">
    <property type="entry name" value="Prot_kinase_dom"/>
</dbReference>
<feature type="region of interest" description="Disordered" evidence="6">
    <location>
        <begin position="514"/>
        <end position="658"/>
    </location>
</feature>
<feature type="compositionally biased region" description="Low complexity" evidence="6">
    <location>
        <begin position="377"/>
        <end position="388"/>
    </location>
</feature>
<keyword evidence="2" id="KW-0597">Phosphoprotein</keyword>
<dbReference type="Pfam" id="PF12474">
    <property type="entry name" value="PKK"/>
    <property type="match status" value="2"/>
</dbReference>
<evidence type="ECO:0000256" key="2">
    <source>
        <dbReference type="ARBA" id="ARBA00022553"/>
    </source>
</evidence>
<protein>
    <submittedName>
        <fullName evidence="9">Serine/threonine-protein kinase 10-like</fullName>
    </submittedName>
</protein>
<feature type="compositionally biased region" description="Basic and acidic residues" evidence="6">
    <location>
        <begin position="253"/>
        <end position="262"/>
    </location>
</feature>
<evidence type="ECO:0000256" key="4">
    <source>
        <dbReference type="ARBA" id="ARBA00022777"/>
    </source>
</evidence>
<feature type="compositionally biased region" description="Low complexity" evidence="6">
    <location>
        <begin position="554"/>
        <end position="566"/>
    </location>
</feature>
<reference evidence="9" key="1">
    <citation type="submission" date="2025-08" db="UniProtKB">
        <authorList>
            <consortium name="RefSeq"/>
        </authorList>
    </citation>
    <scope>IDENTIFICATION</scope>
    <source>
        <tissue evidence="9">Muscle</tissue>
    </source>
</reference>
<dbReference type="InterPro" id="IPR011009">
    <property type="entry name" value="Kinase-like_dom_sf"/>
</dbReference>
<keyword evidence="1" id="KW-0723">Serine/threonine-protein kinase</keyword>
<organism evidence="8 9">
    <name type="scientific">Limulus polyphemus</name>
    <name type="common">Atlantic horseshoe crab</name>
    <dbReference type="NCBI Taxonomy" id="6850"/>
    <lineage>
        <taxon>Eukaryota</taxon>
        <taxon>Metazoa</taxon>
        <taxon>Ecdysozoa</taxon>
        <taxon>Arthropoda</taxon>
        <taxon>Chelicerata</taxon>
        <taxon>Merostomata</taxon>
        <taxon>Xiphosura</taxon>
        <taxon>Limulidae</taxon>
        <taxon>Limulus</taxon>
    </lineage>
</organism>
<evidence type="ECO:0000256" key="6">
    <source>
        <dbReference type="SAM" id="MobiDB-lite"/>
    </source>
</evidence>
<keyword evidence="5" id="KW-0175">Coiled coil</keyword>
<feature type="compositionally biased region" description="Acidic residues" evidence="6">
    <location>
        <begin position="327"/>
        <end position="342"/>
    </location>
</feature>
<gene>
    <name evidence="9" type="primary">LOC106471297</name>
</gene>
<evidence type="ECO:0000313" key="8">
    <source>
        <dbReference type="Proteomes" id="UP000694941"/>
    </source>
</evidence>
<dbReference type="PANTHER" id="PTHR46538">
    <property type="entry name" value="PROTEIN KINASE DOMAIN-CONTAINING PROTEIN"/>
    <property type="match status" value="1"/>
</dbReference>
<feature type="region of interest" description="Disordered" evidence="6">
    <location>
        <begin position="204"/>
        <end position="226"/>
    </location>
</feature>
<dbReference type="GeneID" id="106471297"/>
<dbReference type="PANTHER" id="PTHR46538:SF3">
    <property type="entry name" value="PROTEIN KINASE DOMAIN-CONTAINING PROTEIN"/>
    <property type="match status" value="1"/>
</dbReference>
<proteinExistence type="predicted"/>
<feature type="region of interest" description="Disordered" evidence="6">
    <location>
        <begin position="987"/>
        <end position="1010"/>
    </location>
</feature>
<dbReference type="InterPro" id="IPR022165">
    <property type="entry name" value="PKK"/>
</dbReference>
<name>A0ABM1TIB2_LIMPO</name>
<feature type="compositionally biased region" description="Polar residues" evidence="6">
    <location>
        <begin position="623"/>
        <end position="635"/>
    </location>
</feature>
<dbReference type="RefSeq" id="XP_022255618.1">
    <property type="nucleotide sequence ID" value="XM_022399910.1"/>
</dbReference>
<dbReference type="InterPro" id="IPR051585">
    <property type="entry name" value="STE20_Ser/Thr_Kinases"/>
</dbReference>
<sequence length="1134" mass="130341">SKEFSDFLATCLVKDPQQRPNAEDLLKHSFLATALDKKPVIELISEYKAEVFEEVTEESDDLNDLRLKKVACKKLLQGSPVKSGCSGRVSHQGRKYLQVSSRASLFRESQISVDSEASELIPTVVEAEEESRETTILQTIKDGEEKVEVQKPRVEEPQDTKASEDELSTNVANATIESKVFNDKVETGVCRTDQQLELKTVHEPIDVPSQFPKDQKTTGEEYHLPETRDEVLEVRINKQSEKNDDMLEEEDQQVERKVDNKNQLESQEQFVVVSSSGDATENVIVTTATSEVSDSTPDEPTSTSQIKGGEVVIVSSTSICEDKPSGESEDVDEENREYEEPNTAEAVNLLIDEAIREQEENEDSKKSPDVTWKPVSHEVTVSSSHSIVEVNEEVDHRPIDSPESFDKSHVSIVTVGENEQVKDSSLTLEGSTIESTDVDNLDFQVGDADTQEQQKLKSGKNDDNVVVIQQDASESKDLTTENRNEVVVINSSISEQLSDEQSIEFDELKLDEKLEETNKTEDSSGVFDDDTSNDKSSVKTSSSSASSEDKPKIKVNLNLKKGSSSLPSPPVSPGSIETERKLPASAPSTAPSTPAENEGLTRRSISVTTNSTSLSHKKEISDTESVSTLGSTGSRESSDKEKEENQVVLRKRKEQEQHSNVPNIVRKVNNTASNATSAQRKTLKRTRKFVIDGVVVTTTQSKVIYGDEDNKIKDDHFLRKQEMRELKMLQKQETKQFQDLAMKAQFTREQQEKRFEQEMANLLRNYDTDLEALNRQQKQMVERAEQQQETDLKVASKKIRSEQERELKAFRDSMKSESKLLKQEVELLPKDKRKDVFRVRKEKLDQEHSERERAFLERLNDNHEISMKRLGDTHREKIALLERQFLQQKQQLLRAREAAVWELEERHLHEKHQLAKRQLKDIFFLQRHQMLIRHEKELEQIKRMNSHKEDELLKRQAVEKKQLPKRIRTEMKTRELMFRESLRISMVSHSDSPNGERNKIRKFQEGEKKRYKAEQERQELKHKRQFEELRASCESAIKELEQLQNEKRKMLMEHETAKLKQLEEEHTVELKDWKNNLKPRKQKLEEDFIKQQEEQEKFYGSVTFLNEYMDNKECTVSRSYSTSGLEPVFTPVFQ</sequence>
<feature type="compositionally biased region" description="Basic and acidic residues" evidence="6">
    <location>
        <begin position="636"/>
        <end position="645"/>
    </location>
</feature>
<evidence type="ECO:0000256" key="1">
    <source>
        <dbReference type="ARBA" id="ARBA00022527"/>
    </source>
</evidence>
<dbReference type="PROSITE" id="PS50011">
    <property type="entry name" value="PROTEIN_KINASE_DOM"/>
    <property type="match status" value="1"/>
</dbReference>
<feature type="compositionally biased region" description="Basic and acidic residues" evidence="6">
    <location>
        <begin position="994"/>
        <end position="1010"/>
    </location>
</feature>
<feature type="domain" description="Protein kinase" evidence="7">
    <location>
        <begin position="1"/>
        <end position="31"/>
    </location>
</feature>
<feature type="non-terminal residue" evidence="9">
    <location>
        <position position="1"/>
    </location>
</feature>
<accession>A0ABM1TIB2</accession>
<keyword evidence="8" id="KW-1185">Reference proteome</keyword>
<feature type="compositionally biased region" description="Low complexity" evidence="6">
    <location>
        <begin position="583"/>
        <end position="595"/>
    </location>
</feature>
<feature type="region of interest" description="Disordered" evidence="6">
    <location>
        <begin position="238"/>
        <end position="262"/>
    </location>
</feature>
<evidence type="ECO:0000256" key="5">
    <source>
        <dbReference type="SAM" id="Coils"/>
    </source>
</evidence>
<feature type="coiled-coil region" evidence="5">
    <location>
        <begin position="756"/>
        <end position="790"/>
    </location>
</feature>
<feature type="region of interest" description="Disordered" evidence="6">
    <location>
        <begin position="287"/>
        <end position="388"/>
    </location>
</feature>
<dbReference type="SUPFAM" id="SSF56112">
    <property type="entry name" value="Protein kinase-like (PK-like)"/>
    <property type="match status" value="1"/>
</dbReference>
<dbReference type="Gene3D" id="1.10.510.10">
    <property type="entry name" value="Transferase(Phosphotransferase) domain 1"/>
    <property type="match status" value="1"/>
</dbReference>
<feature type="compositionally biased region" description="Basic and acidic residues" evidence="6">
    <location>
        <begin position="213"/>
        <end position="226"/>
    </location>
</feature>
<dbReference type="Proteomes" id="UP000694941">
    <property type="component" value="Unplaced"/>
</dbReference>
<feature type="compositionally biased region" description="Basic and acidic residues" evidence="6">
    <location>
        <begin position="144"/>
        <end position="164"/>
    </location>
</feature>
<feature type="region of interest" description="Disordered" evidence="6">
    <location>
        <begin position="144"/>
        <end position="169"/>
    </location>
</feature>
<feature type="compositionally biased region" description="Basic and acidic residues" evidence="6">
    <location>
        <begin position="353"/>
        <end position="368"/>
    </location>
</feature>
<feature type="compositionally biased region" description="Low complexity" evidence="6">
    <location>
        <begin position="293"/>
        <end position="304"/>
    </location>
</feature>
<keyword evidence="3" id="KW-0808">Transferase</keyword>